<comment type="subcellular location">
    <subcellularLocation>
        <location evidence="1">Cell membrane</location>
        <topology evidence="1">Multi-pass membrane protein</topology>
    </subcellularLocation>
</comment>
<dbReference type="Pfam" id="PF13440">
    <property type="entry name" value="Polysacc_synt_3"/>
    <property type="match status" value="1"/>
</dbReference>
<organism evidence="8 9">
    <name type="scientific">Pacificimonas aurantium</name>
    <dbReference type="NCBI Taxonomy" id="1250540"/>
    <lineage>
        <taxon>Bacteria</taxon>
        <taxon>Pseudomonadati</taxon>
        <taxon>Pseudomonadota</taxon>
        <taxon>Alphaproteobacteria</taxon>
        <taxon>Sphingomonadales</taxon>
        <taxon>Sphingosinicellaceae</taxon>
        <taxon>Pacificimonas</taxon>
    </lineage>
</organism>
<gene>
    <name evidence="8" type="ORF">KCN53_03290</name>
</gene>
<reference evidence="8 9" key="1">
    <citation type="submission" date="2021-04" db="EMBL/GenBank/DDBJ databases">
        <authorList>
            <person name="Pira H."/>
            <person name="Risdian C."/>
            <person name="Wink J."/>
        </authorList>
    </citation>
    <scope>NUCLEOTIDE SEQUENCE [LARGE SCALE GENOMIC DNA]</scope>
    <source>
        <strain evidence="8 9">DSM 107782</strain>
    </source>
</reference>
<evidence type="ECO:0000256" key="3">
    <source>
        <dbReference type="ARBA" id="ARBA00022475"/>
    </source>
</evidence>
<feature type="transmembrane region" description="Helical" evidence="7">
    <location>
        <begin position="317"/>
        <end position="336"/>
    </location>
</feature>
<dbReference type="InterPro" id="IPR050833">
    <property type="entry name" value="Poly_Biosynth_Transport"/>
</dbReference>
<feature type="transmembrane region" description="Helical" evidence="7">
    <location>
        <begin position="444"/>
        <end position="470"/>
    </location>
</feature>
<evidence type="ECO:0000256" key="5">
    <source>
        <dbReference type="ARBA" id="ARBA00022989"/>
    </source>
</evidence>
<feature type="transmembrane region" description="Helical" evidence="7">
    <location>
        <begin position="381"/>
        <end position="402"/>
    </location>
</feature>
<feature type="transmembrane region" description="Helical" evidence="7">
    <location>
        <begin position="44"/>
        <end position="68"/>
    </location>
</feature>
<comment type="similarity">
    <text evidence="2">Belongs to the polysaccharide synthase family.</text>
</comment>
<dbReference type="CDD" id="cd13127">
    <property type="entry name" value="MATE_tuaB_like"/>
    <property type="match status" value="1"/>
</dbReference>
<evidence type="ECO:0000256" key="1">
    <source>
        <dbReference type="ARBA" id="ARBA00004651"/>
    </source>
</evidence>
<dbReference type="EMBL" id="JAGSGB010000001">
    <property type="protein sequence ID" value="MBZ6377657.1"/>
    <property type="molecule type" value="Genomic_DNA"/>
</dbReference>
<evidence type="ECO:0000256" key="4">
    <source>
        <dbReference type="ARBA" id="ARBA00022692"/>
    </source>
</evidence>
<feature type="transmembrane region" description="Helical" evidence="7">
    <location>
        <begin position="357"/>
        <end position="375"/>
    </location>
</feature>
<keyword evidence="5 7" id="KW-1133">Transmembrane helix</keyword>
<evidence type="ECO:0000256" key="7">
    <source>
        <dbReference type="SAM" id="Phobius"/>
    </source>
</evidence>
<dbReference type="PANTHER" id="PTHR30250">
    <property type="entry name" value="PST FAMILY PREDICTED COLANIC ACID TRANSPORTER"/>
    <property type="match status" value="1"/>
</dbReference>
<feature type="transmembrane region" description="Helical" evidence="7">
    <location>
        <begin position="80"/>
        <end position="101"/>
    </location>
</feature>
<keyword evidence="3" id="KW-1003">Cell membrane</keyword>
<accession>A0ABS7WIZ5</accession>
<evidence type="ECO:0000313" key="8">
    <source>
        <dbReference type="EMBL" id="MBZ6377657.1"/>
    </source>
</evidence>
<sequence>MAAMRPKLLRGAGWLMGARLGFNLLGLVSTLVLARLLTPADFGLVAIAVSVNAVLSSLFTMSATAALVRLDEVTDDHLGTAFTLTFARSLLIAAGLAIAAWPMALVYDDPRLAPLILVIAGGMLLPGLANPALVALQRKLQFWQEFVLQISEKLAAVVAAILIAWLTGSYWALVLGTVAGRAASLVASYAILPYLPRPTLKEWRTIWGFTGWLSAGTVLSTLNFRLDQFFIGGILGQSALGQYVVGDDLAALPVREATRPLTSLLYPAFSTMKDRADQLRRVYLQSMSVVFAVAMPLGIGFALVAEPVILLLMGEKWSGAIIVIETLGVFFAARAFTMPSEPIAMTVGATKILFYRTLINFVVRAPLALGALFLAGLPGLLAARLFSGFMMIALSATMVRYLIGLKLADQFAAVWRTLIGIAAMAGAVLAWRSRFGWSVETPEAMWFELFGVAAGGAVIYVAVHLALWVACGRPRGAEQEILRLVSQLLGKVSGRRAV</sequence>
<feature type="transmembrane region" description="Helical" evidence="7">
    <location>
        <begin position="282"/>
        <end position="305"/>
    </location>
</feature>
<proteinExistence type="inferred from homology"/>
<keyword evidence="9" id="KW-1185">Reference proteome</keyword>
<feature type="transmembrane region" description="Helical" evidence="7">
    <location>
        <begin position="154"/>
        <end position="172"/>
    </location>
</feature>
<comment type="caution">
    <text evidence="8">The sequence shown here is derived from an EMBL/GenBank/DDBJ whole genome shotgun (WGS) entry which is preliminary data.</text>
</comment>
<evidence type="ECO:0000313" key="9">
    <source>
        <dbReference type="Proteomes" id="UP000824621"/>
    </source>
</evidence>
<feature type="transmembrane region" description="Helical" evidence="7">
    <location>
        <begin position="414"/>
        <end position="432"/>
    </location>
</feature>
<name>A0ABS7WIZ5_9SPHN</name>
<evidence type="ECO:0000256" key="6">
    <source>
        <dbReference type="ARBA" id="ARBA00023136"/>
    </source>
</evidence>
<keyword evidence="6 7" id="KW-0472">Membrane</keyword>
<feature type="transmembrane region" description="Helical" evidence="7">
    <location>
        <begin position="20"/>
        <end position="38"/>
    </location>
</feature>
<evidence type="ECO:0000256" key="2">
    <source>
        <dbReference type="ARBA" id="ARBA00007430"/>
    </source>
</evidence>
<dbReference type="Proteomes" id="UP000824621">
    <property type="component" value="Unassembled WGS sequence"/>
</dbReference>
<dbReference type="PANTHER" id="PTHR30250:SF10">
    <property type="entry name" value="LIPOPOLYSACCHARIDE BIOSYNTHESIS PROTEIN WZXC"/>
    <property type="match status" value="1"/>
</dbReference>
<keyword evidence="4 7" id="KW-0812">Transmembrane</keyword>
<feature type="transmembrane region" description="Helical" evidence="7">
    <location>
        <begin position="113"/>
        <end position="133"/>
    </location>
</feature>
<protein>
    <submittedName>
        <fullName evidence="8">Lipopolysaccharide biosynthesis protein</fullName>
    </submittedName>
</protein>